<feature type="region of interest" description="Disordered" evidence="1">
    <location>
        <begin position="69"/>
        <end position="91"/>
    </location>
</feature>
<evidence type="ECO:0000313" key="2">
    <source>
        <dbReference type="EnsemblMetazoa" id="MESCA005123-PA"/>
    </source>
</evidence>
<evidence type="ECO:0000256" key="1">
    <source>
        <dbReference type="SAM" id="MobiDB-lite"/>
    </source>
</evidence>
<proteinExistence type="predicted"/>
<dbReference type="AlphaFoldDB" id="T1GNH2"/>
<reference evidence="2" key="2">
    <citation type="submission" date="2015-06" db="UniProtKB">
        <authorList>
            <consortium name="EnsemblMetazoa"/>
        </authorList>
    </citation>
    <scope>IDENTIFICATION</scope>
</reference>
<keyword evidence="3" id="KW-1185">Reference proteome</keyword>
<feature type="compositionally biased region" description="Acidic residues" evidence="1">
    <location>
        <begin position="247"/>
        <end position="257"/>
    </location>
</feature>
<sequence length="289" mass="32661">MCENVLQQSHLENGDNTFADPIWNCLDNPLQTRRMLKNRINSNKKLLPFEAKPKPEVYKQPKVSLGLNLQPSKNRKESRPSLEIQHKNKKPRLDFTTQINETITQSDLDLKAQSPLELDVENLSPKASEIPIKVGGCPGTPPRTPKRRSSINPLAKKAIIQNAEQYTPGKQAKTPPQSIHELDERLKSLNRKTKSILNSPLKNGPKEEEHQFLEQEAIEEQHVDQGVNEDQHLNQGVKTVSIIEVLDSSDENNEEIPDTQHPKSISEGGQLDEERGKTEEDNHESHSGK</sequence>
<dbReference type="Proteomes" id="UP000015102">
    <property type="component" value="Unassembled WGS sequence"/>
</dbReference>
<name>T1GNH2_MEGSC</name>
<protein>
    <submittedName>
        <fullName evidence="2">Uncharacterized protein</fullName>
    </submittedName>
</protein>
<reference evidence="3" key="1">
    <citation type="submission" date="2013-02" db="EMBL/GenBank/DDBJ databases">
        <authorList>
            <person name="Hughes D."/>
        </authorList>
    </citation>
    <scope>NUCLEOTIDE SEQUENCE</scope>
    <source>
        <strain>Durham</strain>
        <strain evidence="3">NC isolate 2 -- Noor lab</strain>
    </source>
</reference>
<feature type="region of interest" description="Disordered" evidence="1">
    <location>
        <begin position="244"/>
        <end position="289"/>
    </location>
</feature>
<organism evidence="2 3">
    <name type="scientific">Megaselia scalaris</name>
    <name type="common">Humpbacked fly</name>
    <name type="synonym">Phora scalaris</name>
    <dbReference type="NCBI Taxonomy" id="36166"/>
    <lineage>
        <taxon>Eukaryota</taxon>
        <taxon>Metazoa</taxon>
        <taxon>Ecdysozoa</taxon>
        <taxon>Arthropoda</taxon>
        <taxon>Hexapoda</taxon>
        <taxon>Insecta</taxon>
        <taxon>Pterygota</taxon>
        <taxon>Neoptera</taxon>
        <taxon>Endopterygota</taxon>
        <taxon>Diptera</taxon>
        <taxon>Brachycera</taxon>
        <taxon>Muscomorpha</taxon>
        <taxon>Platypezoidea</taxon>
        <taxon>Phoridae</taxon>
        <taxon>Megaseliini</taxon>
        <taxon>Megaselia</taxon>
    </lineage>
</organism>
<feature type="region of interest" description="Disordered" evidence="1">
    <location>
        <begin position="129"/>
        <end position="150"/>
    </location>
</feature>
<dbReference type="EMBL" id="CAQQ02001400">
    <property type="status" value="NOT_ANNOTATED_CDS"/>
    <property type="molecule type" value="Genomic_DNA"/>
</dbReference>
<feature type="compositionally biased region" description="Basic and acidic residues" evidence="1">
    <location>
        <begin position="272"/>
        <end position="289"/>
    </location>
</feature>
<dbReference type="HOGENOM" id="CLU_964078_0_0_1"/>
<evidence type="ECO:0000313" key="3">
    <source>
        <dbReference type="Proteomes" id="UP000015102"/>
    </source>
</evidence>
<accession>T1GNH2</accession>
<dbReference type="EnsemblMetazoa" id="MESCA005123-RA">
    <property type="protein sequence ID" value="MESCA005123-PA"/>
    <property type="gene ID" value="MESCA005123"/>
</dbReference>
<feature type="compositionally biased region" description="Basic and acidic residues" evidence="1">
    <location>
        <begin position="74"/>
        <end position="86"/>
    </location>
</feature>